<dbReference type="EMBL" id="CM000850">
    <property type="protein sequence ID" value="KRH04078.1"/>
    <property type="molecule type" value="Genomic_DNA"/>
</dbReference>
<reference evidence="1" key="3">
    <citation type="submission" date="2018-07" db="EMBL/GenBank/DDBJ databases">
        <title>WGS assembly of Glycine max.</title>
        <authorList>
            <person name="Schmutz J."/>
            <person name="Cannon S."/>
            <person name="Schlueter J."/>
            <person name="Ma J."/>
            <person name="Mitros T."/>
            <person name="Nelson W."/>
            <person name="Hyten D."/>
            <person name="Song Q."/>
            <person name="Thelen J."/>
            <person name="Cheng J."/>
            <person name="Xu D."/>
            <person name="Hellsten U."/>
            <person name="May G."/>
            <person name="Yu Y."/>
            <person name="Sakurai T."/>
            <person name="Umezawa T."/>
            <person name="Bhattacharyya M."/>
            <person name="Sandhu D."/>
            <person name="Valliyodan B."/>
            <person name="Lindquist E."/>
            <person name="Peto M."/>
            <person name="Grant D."/>
            <person name="Shu S."/>
            <person name="Goodstein D."/>
            <person name="Barry K."/>
            <person name="Futrell-Griggs M."/>
            <person name="Abernathy B."/>
            <person name="Du J."/>
            <person name="Tian Z."/>
            <person name="Zhu L."/>
            <person name="Gill N."/>
            <person name="Joshi T."/>
            <person name="Libault M."/>
            <person name="Sethuraman A."/>
            <person name="Zhang X."/>
            <person name="Shinozaki K."/>
            <person name="Nguyen H."/>
            <person name="Wing R."/>
            <person name="Cregan P."/>
            <person name="Specht J."/>
            <person name="Grimwood J."/>
            <person name="Rokhsar D."/>
            <person name="Stacey G."/>
            <person name="Shoemaker R."/>
            <person name="Jackson S."/>
        </authorList>
    </citation>
    <scope>NUCLEOTIDE SEQUENCE</scope>
    <source>
        <tissue evidence="1">Callus</tissue>
    </source>
</reference>
<evidence type="ECO:0000313" key="1">
    <source>
        <dbReference type="EMBL" id="KRH04078.1"/>
    </source>
</evidence>
<dbReference type="HOGENOM" id="CLU_2727239_0_0_1"/>
<dbReference type="InParanoid" id="K7MLJ4"/>
<keyword evidence="3" id="KW-1185">Reference proteome</keyword>
<evidence type="ECO:0000313" key="2">
    <source>
        <dbReference type="EnsemblPlants" id="KRH04078"/>
    </source>
</evidence>
<sequence length="72" mass="8356">MRAEIVIEKLCSVTFNLRAIKQVVTVPQGQKLVITKMKNIKCRSKIFKAKVEHQPIAQIRQIQLNLFMQTCM</sequence>
<dbReference type="Gramene" id="KRH04078">
    <property type="protein sequence ID" value="KRH04078"/>
    <property type="gene ID" value="GLYMA_17G138400"/>
</dbReference>
<proteinExistence type="predicted"/>
<dbReference type="EnsemblPlants" id="KRH04078">
    <property type="protein sequence ID" value="KRH04078"/>
    <property type="gene ID" value="GLYMA_17G138400"/>
</dbReference>
<reference evidence="1 2" key="1">
    <citation type="journal article" date="2010" name="Nature">
        <title>Genome sequence of the palaeopolyploid soybean.</title>
        <authorList>
            <person name="Schmutz J."/>
            <person name="Cannon S.B."/>
            <person name="Schlueter J."/>
            <person name="Ma J."/>
            <person name="Mitros T."/>
            <person name="Nelson W."/>
            <person name="Hyten D.L."/>
            <person name="Song Q."/>
            <person name="Thelen J.J."/>
            <person name="Cheng J."/>
            <person name="Xu D."/>
            <person name="Hellsten U."/>
            <person name="May G.D."/>
            <person name="Yu Y."/>
            <person name="Sakurai T."/>
            <person name="Umezawa T."/>
            <person name="Bhattacharyya M.K."/>
            <person name="Sandhu D."/>
            <person name="Valliyodan B."/>
            <person name="Lindquist E."/>
            <person name="Peto M."/>
            <person name="Grant D."/>
            <person name="Shu S."/>
            <person name="Goodstein D."/>
            <person name="Barry K."/>
            <person name="Futrell-Griggs M."/>
            <person name="Abernathy B."/>
            <person name="Du J."/>
            <person name="Tian Z."/>
            <person name="Zhu L."/>
            <person name="Gill N."/>
            <person name="Joshi T."/>
            <person name="Libault M."/>
            <person name="Sethuraman A."/>
            <person name="Zhang X.-C."/>
            <person name="Shinozaki K."/>
            <person name="Nguyen H.T."/>
            <person name="Wing R.A."/>
            <person name="Cregan P."/>
            <person name="Specht J."/>
            <person name="Grimwood J."/>
            <person name="Rokhsar D."/>
            <person name="Stacey G."/>
            <person name="Shoemaker R.C."/>
            <person name="Jackson S.A."/>
        </authorList>
    </citation>
    <scope>NUCLEOTIDE SEQUENCE</scope>
    <source>
        <strain evidence="2">cv. Williams 82</strain>
        <tissue evidence="1">Callus</tissue>
    </source>
</reference>
<name>K7MLJ4_SOYBN</name>
<organism evidence="1">
    <name type="scientific">Glycine max</name>
    <name type="common">Soybean</name>
    <name type="synonym">Glycine hispida</name>
    <dbReference type="NCBI Taxonomy" id="3847"/>
    <lineage>
        <taxon>Eukaryota</taxon>
        <taxon>Viridiplantae</taxon>
        <taxon>Streptophyta</taxon>
        <taxon>Embryophyta</taxon>
        <taxon>Tracheophyta</taxon>
        <taxon>Spermatophyta</taxon>
        <taxon>Magnoliopsida</taxon>
        <taxon>eudicotyledons</taxon>
        <taxon>Gunneridae</taxon>
        <taxon>Pentapetalae</taxon>
        <taxon>rosids</taxon>
        <taxon>fabids</taxon>
        <taxon>Fabales</taxon>
        <taxon>Fabaceae</taxon>
        <taxon>Papilionoideae</taxon>
        <taxon>50 kb inversion clade</taxon>
        <taxon>NPAAA clade</taxon>
        <taxon>indigoferoid/millettioid clade</taxon>
        <taxon>Phaseoleae</taxon>
        <taxon>Glycine</taxon>
        <taxon>Glycine subgen. Soja</taxon>
    </lineage>
</organism>
<dbReference type="Proteomes" id="UP000008827">
    <property type="component" value="Chromosome 17"/>
</dbReference>
<gene>
    <name evidence="1" type="ORF">GLYMA_17G138400</name>
</gene>
<evidence type="ECO:0000313" key="3">
    <source>
        <dbReference type="Proteomes" id="UP000008827"/>
    </source>
</evidence>
<protein>
    <submittedName>
        <fullName evidence="1 2">Uncharacterized protein</fullName>
    </submittedName>
</protein>
<dbReference type="PaxDb" id="3847-GLYMA17G14720.1"/>
<dbReference type="AlphaFoldDB" id="K7MLJ4"/>
<accession>K7MLJ4</accession>
<reference evidence="2" key="2">
    <citation type="submission" date="2018-02" db="UniProtKB">
        <authorList>
            <consortium name="EnsemblPlants"/>
        </authorList>
    </citation>
    <scope>IDENTIFICATION</scope>
    <source>
        <strain evidence="2">Williams 82</strain>
    </source>
</reference>